<proteinExistence type="predicted"/>
<evidence type="ECO:0000256" key="1">
    <source>
        <dbReference type="SAM" id="Phobius"/>
    </source>
</evidence>
<evidence type="ECO:0000313" key="3">
    <source>
        <dbReference type="Proteomes" id="UP001139648"/>
    </source>
</evidence>
<dbReference type="SUPFAM" id="SSF69304">
    <property type="entry name" value="Tricorn protease N-terminal domain"/>
    <property type="match status" value="1"/>
</dbReference>
<feature type="transmembrane region" description="Helical" evidence="1">
    <location>
        <begin position="43"/>
        <end position="63"/>
    </location>
</feature>
<dbReference type="EMBL" id="JAMZEB010000001">
    <property type="protein sequence ID" value="MCP2353808.1"/>
    <property type="molecule type" value="Genomic_DNA"/>
</dbReference>
<dbReference type="AlphaFoldDB" id="A0A9X2GFQ8"/>
<sequence length="390" mass="42301">MNDLELSLRDSMVRGAERAPHGSGTLAYEVETLYRRRWRRRRALIAAAAAIVAGIAAGVPWLGPVTTAAQHVTAVEPIEQVWPQAVKKAPAGAVRGNLIAMLDDHTLLVDNWSPSKLDYLYTYDLDTGETREIAHRVRRGSATAPPGFVVGDGHIVWWYVTEERLELASVPLTGGEQRVFATLDRRGMDGDRDGDTIRTGVLIDEFAVVAGEVVFSLGGRGGVYTVPLAGGTVEPVPRAENLHLLRWPWAGTSDRPAASRPGVLFKEILNVETGERSTAVVHPGEQDVKCAVTRCTGVKADGRPFSRLRDGSGETDLPPGTVTMTPQLLDRFHVENDLVLRDLSTGVAADLGMPAGGSVYRIYPAHSQHQSVLAYQVKDEVVVVDLTRIP</sequence>
<keyword evidence="1" id="KW-1133">Transmembrane helix</keyword>
<keyword evidence="1" id="KW-0812">Transmembrane</keyword>
<reference evidence="2" key="1">
    <citation type="submission" date="2022-06" db="EMBL/GenBank/DDBJ databases">
        <title>Sequencing the genomes of 1000 actinobacteria strains.</title>
        <authorList>
            <person name="Klenk H.-P."/>
        </authorList>
    </citation>
    <scope>NUCLEOTIDE SEQUENCE</scope>
    <source>
        <strain evidence="2">DSM 46694</strain>
    </source>
</reference>
<gene>
    <name evidence="2" type="ORF">HD597_000828</name>
</gene>
<comment type="caution">
    <text evidence="2">The sequence shown here is derived from an EMBL/GenBank/DDBJ whole genome shotgun (WGS) entry which is preliminary data.</text>
</comment>
<evidence type="ECO:0000313" key="2">
    <source>
        <dbReference type="EMBL" id="MCP2353808.1"/>
    </source>
</evidence>
<accession>A0A9X2GFQ8</accession>
<dbReference type="Proteomes" id="UP001139648">
    <property type="component" value="Unassembled WGS sequence"/>
</dbReference>
<protein>
    <submittedName>
        <fullName evidence="2">Uncharacterized protein</fullName>
    </submittedName>
</protein>
<dbReference type="RefSeq" id="WP_253740302.1">
    <property type="nucleotide sequence ID" value="NZ_BAABKA010000078.1"/>
</dbReference>
<keyword evidence="3" id="KW-1185">Reference proteome</keyword>
<name>A0A9X2GFQ8_9ACTN</name>
<organism evidence="2 3">
    <name type="scientific">Nonomuraea thailandensis</name>
    <dbReference type="NCBI Taxonomy" id="1188745"/>
    <lineage>
        <taxon>Bacteria</taxon>
        <taxon>Bacillati</taxon>
        <taxon>Actinomycetota</taxon>
        <taxon>Actinomycetes</taxon>
        <taxon>Streptosporangiales</taxon>
        <taxon>Streptosporangiaceae</taxon>
        <taxon>Nonomuraea</taxon>
    </lineage>
</organism>
<keyword evidence="1" id="KW-0472">Membrane</keyword>